<keyword evidence="1 5" id="KW-0963">Cytoplasm</keyword>
<evidence type="ECO:0000256" key="1">
    <source>
        <dbReference type="ARBA" id="ARBA00022490"/>
    </source>
</evidence>
<dbReference type="GO" id="GO:0005737">
    <property type="term" value="C:cytoplasm"/>
    <property type="evidence" value="ECO:0007669"/>
    <property type="project" value="UniProtKB-SubCell"/>
</dbReference>
<dbReference type="AlphaFoldDB" id="A0A239Z776"/>
<dbReference type="KEGG" id="sste:SAMEA4384403_1251"/>
<proteinExistence type="inferred from homology"/>
<evidence type="ECO:0000256" key="5">
    <source>
        <dbReference type="HAMAP-Rule" id="MF_00378"/>
    </source>
</evidence>
<comment type="subcellular location">
    <subcellularLocation>
        <location evidence="5 6">Cytoplasm</location>
    </subcellularLocation>
</comment>
<accession>A0A239Z776</accession>
<evidence type="ECO:0000256" key="3">
    <source>
        <dbReference type="ARBA" id="ARBA00022801"/>
    </source>
</evidence>
<evidence type="ECO:0000256" key="7">
    <source>
        <dbReference type="SAM" id="Coils"/>
    </source>
</evidence>
<comment type="catalytic activity">
    <reaction evidence="5 6">
        <text>Exonucleolytic cleavage in either 5'- to 3'- or 3'- to 5'-direction to yield nucleoside 5'-phosphates.</text>
        <dbReference type="EC" id="3.1.11.6"/>
    </reaction>
</comment>
<dbReference type="GO" id="GO:0008855">
    <property type="term" value="F:exodeoxyribonuclease VII activity"/>
    <property type="evidence" value="ECO:0007669"/>
    <property type="project" value="UniProtKB-UniRule"/>
</dbReference>
<dbReference type="Pfam" id="PF13742">
    <property type="entry name" value="tRNA_anti_2"/>
    <property type="match status" value="1"/>
</dbReference>
<dbReference type="PANTHER" id="PTHR30008:SF0">
    <property type="entry name" value="EXODEOXYRIBONUCLEASE 7 LARGE SUBUNIT"/>
    <property type="match status" value="1"/>
</dbReference>
<reference evidence="10 11" key="1">
    <citation type="submission" date="2017-06" db="EMBL/GenBank/DDBJ databases">
        <authorList>
            <consortium name="Pathogen Informatics"/>
        </authorList>
    </citation>
    <scope>NUCLEOTIDE SEQUENCE [LARGE SCALE GENOMIC DNA]</scope>
    <source>
        <strain evidence="10 11">NCTC13839</strain>
    </source>
</reference>
<keyword evidence="3 5" id="KW-0378">Hydrolase</keyword>
<sequence length="441" mass="50094">MDKYLSVTALTKYIKYKFDQDPHLQNVFIKGEISNFKRHSSGHLYFALKDDKGVLSAMMFKSSASKLSFEPKEGDQVLIEGRIGIYESRGSYQIYVQTMQLDGIGLLYEKFEALKKELSQKGYFDANHKLALPKYPKKIAILTASTGAAIRDICSTLDKRYPLAEQVLISTLVQGKEAKDNIINNINKADAMNVDVIIVGRGGGSIEDLWSFNEKEVVEAIYNCSTPIISAVGHETDTTLSDFVSDIRAATPTQAAIIATPDINELYNLINNARKYLTKHITQSIQSDKQKLNQLSSYYKLKSPSLLYDQEIQQLDDLHKQLNRNLDQIILRNNHRIDILQNKLKIGPIEHSVNQYRQTLDRLNSEQSQQMNRIINNKKQLLSTKLVQLDALSPTQIMLRGYSILEKDDKIITSKEDLNIHDDITINLKDGKIKANVKEIR</sequence>
<evidence type="ECO:0000259" key="8">
    <source>
        <dbReference type="Pfam" id="PF02601"/>
    </source>
</evidence>
<evidence type="ECO:0000256" key="4">
    <source>
        <dbReference type="ARBA" id="ARBA00022839"/>
    </source>
</evidence>
<dbReference type="NCBIfam" id="TIGR00237">
    <property type="entry name" value="xseA"/>
    <property type="match status" value="1"/>
</dbReference>
<comment type="subunit">
    <text evidence="5">Heterooligomer composed of large and small subunits.</text>
</comment>
<dbReference type="InterPro" id="IPR020579">
    <property type="entry name" value="Exonuc_VII_lsu_C"/>
</dbReference>
<evidence type="ECO:0000256" key="2">
    <source>
        <dbReference type="ARBA" id="ARBA00022722"/>
    </source>
</evidence>
<dbReference type="EMBL" id="LT906462">
    <property type="protein sequence ID" value="SNV66817.1"/>
    <property type="molecule type" value="Genomic_DNA"/>
</dbReference>
<keyword evidence="11" id="KW-1185">Reference proteome</keyword>
<name>A0A239Z776_9STAP</name>
<dbReference type="Pfam" id="PF02601">
    <property type="entry name" value="Exonuc_VII_L"/>
    <property type="match status" value="1"/>
</dbReference>
<dbReference type="Proteomes" id="UP000242084">
    <property type="component" value="Chromosome 1"/>
</dbReference>
<organism evidence="10 11">
    <name type="scientific">Mammaliicoccus stepanovicii</name>
    <dbReference type="NCBI Taxonomy" id="643214"/>
    <lineage>
        <taxon>Bacteria</taxon>
        <taxon>Bacillati</taxon>
        <taxon>Bacillota</taxon>
        <taxon>Bacilli</taxon>
        <taxon>Bacillales</taxon>
        <taxon>Staphylococcaceae</taxon>
        <taxon>Mammaliicoccus</taxon>
    </lineage>
</organism>
<dbReference type="CDD" id="cd04489">
    <property type="entry name" value="ExoVII_LU_OBF"/>
    <property type="match status" value="1"/>
</dbReference>
<dbReference type="InterPro" id="IPR025824">
    <property type="entry name" value="OB-fold_nuc-bd_dom"/>
</dbReference>
<dbReference type="GO" id="GO:0003676">
    <property type="term" value="F:nucleic acid binding"/>
    <property type="evidence" value="ECO:0007669"/>
    <property type="project" value="InterPro"/>
</dbReference>
<keyword evidence="2 5" id="KW-0540">Nuclease</keyword>
<evidence type="ECO:0000256" key="6">
    <source>
        <dbReference type="RuleBase" id="RU004355"/>
    </source>
</evidence>
<evidence type="ECO:0000313" key="10">
    <source>
        <dbReference type="EMBL" id="SNV66817.1"/>
    </source>
</evidence>
<gene>
    <name evidence="5 10" type="primary">xseA</name>
    <name evidence="10" type="ORF">SAMEA4384403_01251</name>
</gene>
<comment type="similarity">
    <text evidence="5 6">Belongs to the XseA family.</text>
</comment>
<comment type="function">
    <text evidence="5">Bidirectionally degrades single-stranded DNA into large acid-insoluble oligonucleotides, which are then degraded further into small acid-soluble oligonucleotides.</text>
</comment>
<dbReference type="EC" id="3.1.11.6" evidence="5"/>
<evidence type="ECO:0000313" key="11">
    <source>
        <dbReference type="Proteomes" id="UP000242084"/>
    </source>
</evidence>
<dbReference type="GO" id="GO:0009318">
    <property type="term" value="C:exodeoxyribonuclease VII complex"/>
    <property type="evidence" value="ECO:0007669"/>
    <property type="project" value="UniProtKB-UniRule"/>
</dbReference>
<dbReference type="HAMAP" id="MF_00378">
    <property type="entry name" value="Exonuc_7_L"/>
    <property type="match status" value="1"/>
</dbReference>
<dbReference type="GO" id="GO:0006308">
    <property type="term" value="P:DNA catabolic process"/>
    <property type="evidence" value="ECO:0007669"/>
    <property type="project" value="UniProtKB-UniRule"/>
</dbReference>
<keyword evidence="7" id="KW-0175">Coiled coil</keyword>
<dbReference type="OrthoDB" id="9802795at2"/>
<dbReference type="InterPro" id="IPR003753">
    <property type="entry name" value="Exonuc_VII_L"/>
</dbReference>
<dbReference type="PANTHER" id="PTHR30008">
    <property type="entry name" value="EXODEOXYRIBONUCLEASE 7 LARGE SUBUNIT"/>
    <property type="match status" value="1"/>
</dbReference>
<evidence type="ECO:0000259" key="9">
    <source>
        <dbReference type="Pfam" id="PF13742"/>
    </source>
</evidence>
<protein>
    <recommendedName>
        <fullName evidence="5">Exodeoxyribonuclease 7 large subunit</fullName>
        <ecNumber evidence="5">3.1.11.6</ecNumber>
    </recommendedName>
    <alternativeName>
        <fullName evidence="5">Exodeoxyribonuclease VII large subunit</fullName>
        <shortName evidence="5">Exonuclease VII large subunit</shortName>
    </alternativeName>
</protein>
<feature type="coiled-coil region" evidence="7">
    <location>
        <begin position="312"/>
        <end position="373"/>
    </location>
</feature>
<dbReference type="RefSeq" id="WP_095087855.1">
    <property type="nucleotide sequence ID" value="NZ_BMDM01000002.1"/>
</dbReference>
<feature type="domain" description="Exonuclease VII large subunit C-terminal" evidence="8">
    <location>
        <begin position="123"/>
        <end position="435"/>
    </location>
</feature>
<keyword evidence="4 5" id="KW-0269">Exonuclease</keyword>
<feature type="domain" description="OB-fold nucleic acid binding" evidence="9">
    <location>
        <begin position="5"/>
        <end position="100"/>
    </location>
</feature>